<organism evidence="3 4">
    <name type="scientific">Pseudocercospora musae</name>
    <dbReference type="NCBI Taxonomy" id="113226"/>
    <lineage>
        <taxon>Eukaryota</taxon>
        <taxon>Fungi</taxon>
        <taxon>Dikarya</taxon>
        <taxon>Ascomycota</taxon>
        <taxon>Pezizomycotina</taxon>
        <taxon>Dothideomycetes</taxon>
        <taxon>Dothideomycetidae</taxon>
        <taxon>Mycosphaerellales</taxon>
        <taxon>Mycosphaerellaceae</taxon>
        <taxon>Pseudocercospora</taxon>
    </lineage>
</organism>
<dbReference type="GO" id="GO:0005737">
    <property type="term" value="C:cytoplasm"/>
    <property type="evidence" value="ECO:0007669"/>
    <property type="project" value="TreeGrafter"/>
</dbReference>
<dbReference type="EMBL" id="LFZO01001056">
    <property type="protein sequence ID" value="KXS93958.1"/>
    <property type="molecule type" value="Genomic_DNA"/>
</dbReference>
<evidence type="ECO:0000256" key="1">
    <source>
        <dbReference type="SAM" id="MobiDB-lite"/>
    </source>
</evidence>
<dbReference type="AlphaFoldDB" id="A0A139GUX4"/>
<evidence type="ECO:0000313" key="3">
    <source>
        <dbReference type="EMBL" id="KXS93958.1"/>
    </source>
</evidence>
<dbReference type="Proteomes" id="UP000073492">
    <property type="component" value="Unassembled WGS sequence"/>
</dbReference>
<dbReference type="Pfam" id="PF01266">
    <property type="entry name" value="DAO"/>
    <property type="match status" value="1"/>
</dbReference>
<accession>A0A139GUX4</accession>
<proteinExistence type="predicted"/>
<reference evidence="3 4" key="1">
    <citation type="submission" date="2015-07" db="EMBL/GenBank/DDBJ databases">
        <title>Comparative genomics of the Sigatoka disease complex on banana suggests a link between parallel evolutionary changes in Pseudocercospora fijiensis and Pseudocercospora eumusae and increased virulence on the banana host.</title>
        <authorList>
            <person name="Chang T.-C."/>
            <person name="Salvucci A."/>
            <person name="Crous P.W."/>
            <person name="Stergiopoulos I."/>
        </authorList>
    </citation>
    <scope>NUCLEOTIDE SEQUENCE [LARGE SCALE GENOMIC DNA]</scope>
    <source>
        <strain evidence="3 4">CBS 116634</strain>
    </source>
</reference>
<dbReference type="InterPro" id="IPR006076">
    <property type="entry name" value="FAD-dep_OxRdtase"/>
</dbReference>
<evidence type="ECO:0000259" key="2">
    <source>
        <dbReference type="Pfam" id="PF01266"/>
    </source>
</evidence>
<dbReference type="STRING" id="113226.A0A139GUX4"/>
<sequence>MAAVTKLRHLVQQLEKDPGLPVKKPTQSYWQQPPTRPLADLQSSKLPDNVDVVIIGSGITGCSVARQLLSQDGGLRIAMLDARQICSGATGRNGGHVKAVPEVSYADLVPRIGRQKAREVVDFTLANVEELFTLAATLSTELQHYSEIRRVESVNLFTDDSGFSRMQAILEDFRANNQDLAGRMRVLSKGELRERYGVDNASGGVTSQAGAAWPYRLITGILSGLLELHGERFSIDANTPVQGVDFDGKHYSIKTPRGEIKARRLVHATNGHAGHLLPGIRGLIWPMRGQMTAQAPHTSFGIQGSRSYSIHYSNGFDYITQSGEGGEIFVGGGLVSSEPHHELGNPADDSNATLPVAHLGGIMDATFGRPIRSEIKAAWTGVMGFTVDGLPLVGKLPKSMTTRDGDGEYGAAGYNGYGMPNAWLCGKHIANLILSKANDQPIPTAYELSDERLQKMDVEASARQWLAVFGQHT</sequence>
<protein>
    <recommendedName>
        <fullName evidence="2">FAD dependent oxidoreductase domain-containing protein</fullName>
    </recommendedName>
</protein>
<comment type="caution">
    <text evidence="3">The sequence shown here is derived from an EMBL/GenBank/DDBJ whole genome shotgun (WGS) entry which is preliminary data.</text>
</comment>
<keyword evidence="4" id="KW-1185">Reference proteome</keyword>
<dbReference type="Gene3D" id="3.30.9.10">
    <property type="entry name" value="D-Amino Acid Oxidase, subunit A, domain 2"/>
    <property type="match status" value="1"/>
</dbReference>
<dbReference type="PANTHER" id="PTHR13847">
    <property type="entry name" value="SARCOSINE DEHYDROGENASE-RELATED"/>
    <property type="match status" value="1"/>
</dbReference>
<feature type="region of interest" description="Disordered" evidence="1">
    <location>
        <begin position="16"/>
        <end position="42"/>
    </location>
</feature>
<dbReference type="OrthoDB" id="271595at2759"/>
<dbReference type="SUPFAM" id="SSF51905">
    <property type="entry name" value="FAD/NAD(P)-binding domain"/>
    <property type="match status" value="1"/>
</dbReference>
<evidence type="ECO:0000313" key="4">
    <source>
        <dbReference type="Proteomes" id="UP000073492"/>
    </source>
</evidence>
<dbReference type="InterPro" id="IPR036188">
    <property type="entry name" value="FAD/NAD-bd_sf"/>
</dbReference>
<feature type="domain" description="FAD dependent oxidoreductase" evidence="2">
    <location>
        <begin position="51"/>
        <end position="432"/>
    </location>
</feature>
<gene>
    <name evidence="3" type="ORF">AC579_7565</name>
</gene>
<name>A0A139GUX4_9PEZI</name>
<dbReference type="PANTHER" id="PTHR13847:SF213">
    <property type="entry name" value="DEPENDENT OXIDOREDUCTASE, PUTATIVE-RELATED"/>
    <property type="match status" value="1"/>
</dbReference>
<dbReference type="Gene3D" id="3.50.50.60">
    <property type="entry name" value="FAD/NAD(P)-binding domain"/>
    <property type="match status" value="1"/>
</dbReference>